<dbReference type="InterPro" id="IPR021530">
    <property type="entry name" value="AllH-like"/>
</dbReference>
<organism evidence="1 2">
    <name type="scientific">Vagococcus penaei</name>
    <dbReference type="NCBI Taxonomy" id="633807"/>
    <lineage>
        <taxon>Bacteria</taxon>
        <taxon>Bacillati</taxon>
        <taxon>Bacillota</taxon>
        <taxon>Bacilli</taxon>
        <taxon>Lactobacillales</taxon>
        <taxon>Enterococcaceae</taxon>
        <taxon>Vagococcus</taxon>
    </lineage>
</organism>
<reference evidence="1 2" key="1">
    <citation type="journal article" date="2010" name="Int. J. Syst. Evol. Microbiol.">
        <title>Vagococcus penaei sp. nov., isolated from spoilage microbiota of cooked shrimp (Penaeus vannamei).</title>
        <authorList>
            <person name="Jaffres E."/>
            <person name="Prevost H."/>
            <person name="Rossero A."/>
            <person name="Joffraud J.J."/>
            <person name="Dousset X."/>
        </authorList>
    </citation>
    <scope>NUCLEOTIDE SEQUENCE [LARGE SCALE GENOMIC DNA]</scope>
    <source>
        <strain evidence="1 2">CD276</strain>
    </source>
</reference>
<evidence type="ECO:0000313" key="2">
    <source>
        <dbReference type="Proteomes" id="UP000188246"/>
    </source>
</evidence>
<name>A0A1Q2D727_9ENTE</name>
<dbReference type="KEGG" id="vpi:BW732_07895"/>
<dbReference type="OrthoDB" id="4933449at2"/>
<protein>
    <submittedName>
        <fullName evidence="1">Uncharacterized protein</fullName>
    </submittedName>
</protein>
<dbReference type="AlphaFoldDB" id="A0A1Q2D727"/>
<evidence type="ECO:0000313" key="1">
    <source>
        <dbReference type="EMBL" id="AQP54147.1"/>
    </source>
</evidence>
<accession>A0A1Q2D727</accession>
<keyword evidence="2" id="KW-1185">Reference proteome</keyword>
<dbReference type="STRING" id="633807.BW732_07895"/>
<proteinExistence type="predicted"/>
<dbReference type="Proteomes" id="UP000188246">
    <property type="component" value="Chromosome"/>
</dbReference>
<sequence length="273" mass="30718">MIKQVIYARAVGELVTTRLEGCHELTYHSLFDKSFNLAIDGQLIHIGYVAEQLSPFSIQLRELDFKLAKLAFNQGKITYNQGKLILDSVTIDVTYAKTKQTSLKQLINQSLSQHEISPVFHSFLEGTGIDFSSIIQKQLPDTEFIHYLIGRGTGLTPSGDDFIIGLLAVDTIETYLLQDSHVVLKKMLVDKQTTDISLAYLEAATQGYFTSTICQVLCHLSDKERLTYYLNELSELGHTSGRDTIAGIFYGLCQLKQFKEAIYGEESRTSTRR</sequence>
<dbReference type="EMBL" id="CP019609">
    <property type="protein sequence ID" value="AQP54147.1"/>
    <property type="molecule type" value="Genomic_DNA"/>
</dbReference>
<gene>
    <name evidence="1" type="ORF">BW732_07895</name>
</gene>
<dbReference type="Pfam" id="PF11392">
    <property type="entry name" value="AllH"/>
    <property type="match status" value="1"/>
</dbReference>
<dbReference type="RefSeq" id="WP_077276222.1">
    <property type="nucleotide sequence ID" value="NZ_CP019609.1"/>
</dbReference>